<dbReference type="PANTHER" id="PTHR43257">
    <property type="entry name" value="PYRUVATE DEHYDROGENASE E1 COMPONENT BETA SUBUNIT"/>
    <property type="match status" value="1"/>
</dbReference>
<dbReference type="InterPro" id="IPR029061">
    <property type="entry name" value="THDP-binding"/>
</dbReference>
<dbReference type="SUPFAM" id="SSF52518">
    <property type="entry name" value="Thiamin diphosphate-binding fold (THDP-binding)"/>
    <property type="match status" value="1"/>
</dbReference>
<feature type="domain" description="Transketolase-like pyrimidine-binding" evidence="2">
    <location>
        <begin position="16"/>
        <end position="198"/>
    </location>
</feature>
<reference evidence="3" key="1">
    <citation type="submission" date="2018-05" db="EMBL/GenBank/DDBJ databases">
        <authorList>
            <person name="Lanie J.A."/>
            <person name="Ng W.-L."/>
            <person name="Kazmierczak K.M."/>
            <person name="Andrzejewski T.M."/>
            <person name="Davidsen T.M."/>
            <person name="Wayne K.J."/>
            <person name="Tettelin H."/>
            <person name="Glass J.I."/>
            <person name="Rusch D."/>
            <person name="Podicherti R."/>
            <person name="Tsui H.-C.T."/>
            <person name="Winkler M.E."/>
        </authorList>
    </citation>
    <scope>NUCLEOTIDE SEQUENCE</scope>
</reference>
<organism evidence="3">
    <name type="scientific">marine metagenome</name>
    <dbReference type="NCBI Taxonomy" id="408172"/>
    <lineage>
        <taxon>unclassified sequences</taxon>
        <taxon>metagenomes</taxon>
        <taxon>ecological metagenomes</taxon>
    </lineage>
</organism>
<dbReference type="SMART" id="SM00861">
    <property type="entry name" value="Transket_pyr"/>
    <property type="match status" value="1"/>
</dbReference>
<dbReference type="AlphaFoldDB" id="A0A382VBK4"/>
<accession>A0A382VBK4</accession>
<evidence type="ECO:0000313" key="3">
    <source>
        <dbReference type="EMBL" id="SVD43830.1"/>
    </source>
</evidence>
<protein>
    <recommendedName>
        <fullName evidence="2">Transketolase-like pyrimidine-binding domain-containing protein</fullName>
    </recommendedName>
</protein>
<dbReference type="PANTHER" id="PTHR43257:SF2">
    <property type="entry name" value="PYRUVATE DEHYDROGENASE E1 COMPONENT SUBUNIT BETA"/>
    <property type="match status" value="1"/>
</dbReference>
<evidence type="ECO:0000256" key="1">
    <source>
        <dbReference type="ARBA" id="ARBA00023052"/>
    </source>
</evidence>
<dbReference type="EMBL" id="UINC01150663">
    <property type="protein sequence ID" value="SVD43830.1"/>
    <property type="molecule type" value="Genomic_DNA"/>
</dbReference>
<dbReference type="Pfam" id="PF02779">
    <property type="entry name" value="Transket_pyr"/>
    <property type="match status" value="1"/>
</dbReference>
<feature type="non-terminal residue" evidence="3">
    <location>
        <position position="1"/>
    </location>
</feature>
<sequence>SINRQKSYSPEIIDHARYNELVNKALYNFLEANEDAIIIGEDIEANNQFTPNEYGGAFKVTKSLSTQFPDRVLNTPISEAAIVGVCAGYSIKAGRSIVEIMFGDFSTLIFDQILQHATKFELMYNRKVRCPLVIRTPMGGKRGYGPTHSQSLEKLFLGVDGLNIVAQNIFSNAGELLKQSVDLGSPVLFIENKINYGQINEFSAVPKYATITKTNEIFPLYEYSIKDENNYDYIIITYGGMVKISYDVINSLYENEQIIGKLIAPTNISDFKYLNNKNIFKEGDNL</sequence>
<keyword evidence="1" id="KW-0786">Thiamine pyrophosphate</keyword>
<evidence type="ECO:0000259" key="2">
    <source>
        <dbReference type="SMART" id="SM00861"/>
    </source>
</evidence>
<dbReference type="InterPro" id="IPR005475">
    <property type="entry name" value="Transketolase-like_Pyr-bd"/>
</dbReference>
<feature type="non-terminal residue" evidence="3">
    <location>
        <position position="286"/>
    </location>
</feature>
<proteinExistence type="predicted"/>
<name>A0A382VBK4_9ZZZZ</name>
<dbReference type="Gene3D" id="3.40.50.970">
    <property type="match status" value="1"/>
</dbReference>
<gene>
    <name evidence="3" type="ORF">METZ01_LOCUS396684</name>
</gene>